<name>A0A679G7M4_9GAMM</name>
<dbReference type="InterPro" id="IPR000253">
    <property type="entry name" value="FHA_dom"/>
</dbReference>
<evidence type="ECO:0000313" key="3">
    <source>
        <dbReference type="Proteomes" id="UP000501237"/>
    </source>
</evidence>
<sequence>MELVLEIVGAQQLVPTTSGRRRFLRAGGSLGRAEDCDWVIPDQQRHLSNRHARVSYRDGRYFLTDTSSNGIRLKDSGAHLPKGEAHPIENGTVFCMGSFDIQARLVATQDIPLEDIGRPTPAGSIIPDDSFLELDPLASLDQEEEADRDDLHGLLQAPAEPLRQPHDHAPIERDSLPLPELVPPTEPPAAPVAAAEVPASFWERLGDALGVDLARLNAAEREALALEAAHLLRQCVQGLQQSLRTRAEIKNELRLPLTSVQNTDLGPLRTPLDGRDSLGALLAPVQTGAPTARQAVARAFRDLQAHQVALLSASRAAVRATLDHFAPEPLALRLERDGRLSRLSGAGGRWRAYQRYHQRLRHDDDWTERLLARDFAQAYEEQVRLIATLHGNPRE</sequence>
<dbReference type="InterPro" id="IPR046883">
    <property type="entry name" value="T6SS_FHA_C"/>
</dbReference>
<dbReference type="RefSeq" id="WP_172432444.1">
    <property type="nucleotide sequence ID" value="NZ_AP022642.1"/>
</dbReference>
<dbReference type="CDD" id="cd00060">
    <property type="entry name" value="FHA"/>
    <property type="match status" value="1"/>
</dbReference>
<dbReference type="InterPro" id="IPR008984">
    <property type="entry name" value="SMAD_FHA_dom_sf"/>
</dbReference>
<dbReference type="AlphaFoldDB" id="A0A679G7M4"/>
<organism evidence="2 3">
    <name type="scientific">Metapseudomonas otitidis</name>
    <dbReference type="NCBI Taxonomy" id="319939"/>
    <lineage>
        <taxon>Bacteria</taxon>
        <taxon>Pseudomonadati</taxon>
        <taxon>Pseudomonadota</taxon>
        <taxon>Gammaproteobacteria</taxon>
        <taxon>Pseudomonadales</taxon>
        <taxon>Pseudomonadaceae</taxon>
        <taxon>Metapseudomonas</taxon>
    </lineage>
</organism>
<dbReference type="PROSITE" id="PS50006">
    <property type="entry name" value="FHA_DOMAIN"/>
    <property type="match status" value="1"/>
</dbReference>
<proteinExistence type="predicted"/>
<dbReference type="Pfam" id="PF20232">
    <property type="entry name" value="T6SS_FHA_C"/>
    <property type="match status" value="1"/>
</dbReference>
<accession>A0A679G7M4</accession>
<dbReference type="Proteomes" id="UP000501237">
    <property type="component" value="Chromosome"/>
</dbReference>
<dbReference type="SUPFAM" id="SSF49879">
    <property type="entry name" value="SMAD/FHA domain"/>
    <property type="match status" value="1"/>
</dbReference>
<dbReference type="EMBL" id="AP022642">
    <property type="protein sequence ID" value="BCA26566.1"/>
    <property type="molecule type" value="Genomic_DNA"/>
</dbReference>
<protein>
    <submittedName>
        <fullName evidence="2">FHA domain-containing protein</fullName>
    </submittedName>
</protein>
<gene>
    <name evidence="2" type="ORF">PtoMrB4_05430</name>
</gene>
<dbReference type="Pfam" id="PF00498">
    <property type="entry name" value="FHA"/>
    <property type="match status" value="1"/>
</dbReference>
<dbReference type="KEGG" id="poj:PtoMrB4_05430"/>
<dbReference type="InterPro" id="IPR017735">
    <property type="entry name" value="T6SS_FHA"/>
</dbReference>
<dbReference type="NCBIfam" id="TIGR03354">
    <property type="entry name" value="VI_FHA"/>
    <property type="match status" value="1"/>
</dbReference>
<reference evidence="2 3" key="1">
    <citation type="journal article" date="2020" name="Microbiol. Resour. Announc.">
        <title>Complete genome sequence of Pseudomonas otitidis strain MrB4, isolated from Lake Biwa in Japan.</title>
        <authorList>
            <person name="Miyazaki K."/>
            <person name="Hase E."/>
            <person name="Maruya T."/>
        </authorList>
    </citation>
    <scope>NUCLEOTIDE SEQUENCE [LARGE SCALE GENOMIC DNA]</scope>
    <source>
        <strain evidence="2 3">MrB4</strain>
    </source>
</reference>
<evidence type="ECO:0000259" key="1">
    <source>
        <dbReference type="PROSITE" id="PS50006"/>
    </source>
</evidence>
<feature type="domain" description="FHA" evidence="1">
    <location>
        <begin position="28"/>
        <end position="78"/>
    </location>
</feature>
<evidence type="ECO:0000313" key="2">
    <source>
        <dbReference type="EMBL" id="BCA26566.1"/>
    </source>
</evidence>
<dbReference type="GeneID" id="57395753"/>
<dbReference type="Gene3D" id="2.60.200.20">
    <property type="match status" value="1"/>
</dbReference>